<name>A0A1W6N8U4_LEVBR</name>
<dbReference type="Pfam" id="PF11863">
    <property type="entry name" value="DUF3383"/>
    <property type="match status" value="1"/>
</dbReference>
<evidence type="ECO:0000313" key="2">
    <source>
        <dbReference type="Proteomes" id="UP000676478"/>
    </source>
</evidence>
<dbReference type="RefSeq" id="WP_085763036.1">
    <property type="nucleotide sequence ID" value="NZ_CP019750.1"/>
</dbReference>
<gene>
    <name evidence="1" type="ORF">JK167_11370</name>
</gene>
<protein>
    <submittedName>
        <fullName evidence="1">DUF3383 family protein</fullName>
    </submittedName>
</protein>
<proteinExistence type="predicted"/>
<dbReference type="InterPro" id="IPR021808">
    <property type="entry name" value="DUF3383"/>
</dbReference>
<dbReference type="Proteomes" id="UP000676478">
    <property type="component" value="Unassembled WGS sequence"/>
</dbReference>
<reference evidence="1" key="1">
    <citation type="submission" date="2020-12" db="EMBL/GenBank/DDBJ databases">
        <authorList>
            <person name="Mcmullen J.G."/>
        </authorList>
    </citation>
    <scope>NUCLEOTIDE SEQUENCE</scope>
    <source>
        <strain evidence="1">Dm-2019-70</strain>
    </source>
</reference>
<dbReference type="AlphaFoldDB" id="A0A1W6N8U4"/>
<accession>A0A1W6N8U4</accession>
<dbReference type="EMBL" id="JAERKF010000016">
    <property type="protein sequence ID" value="MBS1011428.1"/>
    <property type="molecule type" value="Genomic_DNA"/>
</dbReference>
<sequence length="345" mass="37104">MTVATKIGDIIVTIDVNHPVIPVGLGVPGLFIKGDTQKDQVYSSLDALAADYAEGTDIYKVASAYYAQPNAGTTIEVITYTASTTDADTKATTGGISAAAAAYFFSVWHFAVVIGDSDADQLELSNYIEEQNFKFLVAEFPTPDAAKAYTNKRTINLIHKATTDNFPVAFLGRVANQTVGSVTWKGKGDLVGVEVDDLSYPEYAAIEAAHGICYVVKGKKAVSSNGWTASGDWIDVLHGSDWVKVNIESSLQDLLNTQDKITFDDLGFAQLQAVVEKVLSTAYANGIIAYNATTKAADYSVTADKYADLSVEDIKNRQYNGIHWSYTPADAVHGMKVGGTLDFPY</sequence>
<evidence type="ECO:0000313" key="1">
    <source>
        <dbReference type="EMBL" id="MBS1011428.1"/>
    </source>
</evidence>
<reference evidence="1" key="2">
    <citation type="submission" date="2022-09" db="EMBL/GenBank/DDBJ databases">
        <title>Genome-inferred correspondence between phylogeny and metabolic traits in the wild Drosophila gut microbiome.</title>
        <authorList>
            <person name="Bueno E."/>
            <person name="Blow F."/>
            <person name="Douglas A.E."/>
        </authorList>
    </citation>
    <scope>NUCLEOTIDE SEQUENCE</scope>
    <source>
        <strain evidence="1">Dm-2019-70</strain>
    </source>
</reference>
<organism evidence="1 2">
    <name type="scientific">Levilactobacillus brevis</name>
    <name type="common">Lactobacillus brevis</name>
    <dbReference type="NCBI Taxonomy" id="1580"/>
    <lineage>
        <taxon>Bacteria</taxon>
        <taxon>Bacillati</taxon>
        <taxon>Bacillota</taxon>
        <taxon>Bacilli</taxon>
        <taxon>Lactobacillales</taxon>
        <taxon>Lactobacillaceae</taxon>
        <taxon>Levilactobacillus</taxon>
    </lineage>
</organism>
<comment type="caution">
    <text evidence="1">The sequence shown here is derived from an EMBL/GenBank/DDBJ whole genome shotgun (WGS) entry which is preliminary data.</text>
</comment>